<comment type="catalytic activity">
    <reaction evidence="6">
        <text>Fe-coproporphyrin III + 2 H(+) = coproporphyrin III + Fe(2+)</text>
        <dbReference type="Rhea" id="RHEA:49572"/>
        <dbReference type="ChEBI" id="CHEBI:15378"/>
        <dbReference type="ChEBI" id="CHEBI:29033"/>
        <dbReference type="ChEBI" id="CHEBI:68438"/>
        <dbReference type="ChEBI" id="CHEBI:131725"/>
        <dbReference type="EC" id="4.99.1.9"/>
    </reaction>
    <physiologicalReaction direction="right-to-left" evidence="6">
        <dbReference type="Rhea" id="RHEA:49574"/>
    </physiologicalReaction>
</comment>
<gene>
    <name evidence="7 10" type="primary">hemH</name>
    <name evidence="9" type="ORF">Q5I04_04910</name>
    <name evidence="10" type="ORF">Q5I06_05225</name>
</gene>
<evidence type="ECO:0000256" key="3">
    <source>
        <dbReference type="ARBA" id="ARBA00023133"/>
    </source>
</evidence>
<evidence type="ECO:0000256" key="4">
    <source>
        <dbReference type="ARBA" id="ARBA00023239"/>
    </source>
</evidence>
<comment type="catalytic activity">
    <reaction evidence="7 8">
        <text>heme b + 2 H(+) = protoporphyrin IX + Fe(2+)</text>
        <dbReference type="Rhea" id="RHEA:22584"/>
        <dbReference type="ChEBI" id="CHEBI:15378"/>
        <dbReference type="ChEBI" id="CHEBI:29033"/>
        <dbReference type="ChEBI" id="CHEBI:57306"/>
        <dbReference type="ChEBI" id="CHEBI:60344"/>
        <dbReference type="EC" id="4.98.1.1"/>
    </reaction>
</comment>
<keyword evidence="7 8" id="KW-0963">Cytoplasm</keyword>
<comment type="caution">
    <text evidence="10">The sequence shown here is derived from an EMBL/GenBank/DDBJ whole genome shotgun (WGS) entry which is preliminary data.</text>
</comment>
<evidence type="ECO:0000256" key="7">
    <source>
        <dbReference type="HAMAP-Rule" id="MF_00323"/>
    </source>
</evidence>
<evidence type="ECO:0000313" key="9">
    <source>
        <dbReference type="EMBL" id="MDO7253248.1"/>
    </source>
</evidence>
<evidence type="ECO:0000256" key="8">
    <source>
        <dbReference type="RuleBase" id="RU000607"/>
    </source>
</evidence>
<dbReference type="SUPFAM" id="SSF53800">
    <property type="entry name" value="Chelatase"/>
    <property type="match status" value="1"/>
</dbReference>
<keyword evidence="2 7" id="KW-0408">Iron</keyword>
<keyword evidence="7" id="KW-0479">Metal-binding</keyword>
<evidence type="ECO:0000256" key="6">
    <source>
        <dbReference type="ARBA" id="ARBA00024536"/>
    </source>
</evidence>
<reference evidence="9 11" key="3">
    <citation type="journal article" date="2024" name="Syst. Appl. Microbiol.">
        <title>Helicobacter cappadocius sp. nov., from lizards: The first psychrotrophic Helicobacter species.</title>
        <authorList>
            <person name="Aydin F."/>
            <person name="Tarhane S."/>
            <person name="Karakaya E."/>
            <person name="Abay S."/>
            <person name="Kayman T."/>
            <person name="Guran O."/>
            <person name="Bozkurt E."/>
            <person name="Uzum N."/>
            <person name="Avci A."/>
            <person name="Olgun K."/>
            <person name="Jablonski D."/>
            <person name="Guran C."/>
            <person name="Burcin Saticioglu I."/>
        </authorList>
    </citation>
    <scope>NUCLEOTIDE SEQUENCE [LARGE SCALE GENOMIC DNA]</scope>
    <source>
        <strain evidence="9">Faydin-H75</strain>
        <strain evidence="11">faydin-H76</strain>
    </source>
</reference>
<comment type="function">
    <text evidence="7 8">Catalyzes the ferrous insertion into protoporphyrin IX.</text>
</comment>
<comment type="similarity">
    <text evidence="1 7 8">Belongs to the ferrochelatase family.</text>
</comment>
<dbReference type="HAMAP" id="MF_00323">
    <property type="entry name" value="Ferrochelatase"/>
    <property type="match status" value="1"/>
</dbReference>
<dbReference type="InterPro" id="IPR033659">
    <property type="entry name" value="Ferrochelatase_N"/>
</dbReference>
<evidence type="ECO:0000256" key="1">
    <source>
        <dbReference type="ARBA" id="ARBA00007718"/>
    </source>
</evidence>
<dbReference type="Gene3D" id="3.40.50.1400">
    <property type="match status" value="2"/>
</dbReference>
<dbReference type="InterPro" id="IPR019772">
    <property type="entry name" value="Ferrochelatase_AS"/>
</dbReference>
<dbReference type="InterPro" id="IPR033644">
    <property type="entry name" value="Ferrochelatase_C"/>
</dbReference>
<sequence length="317" mass="36510">MPKEAVLLLNMGGPSSLYEVEGFLTNMFYDPHILSIRNSFFRKMIANFIVSKRSEKSKKIYSAIGGKSPITEITFSLTQKLQQMDESRLYTYVMRYTPPYSKMVLEDLKNKGIKSLVLISMYPQYSKTTTLSSITDIYDSLKDLDYHPDIRIIDRFYANPAFSQAVLEDIKKSLNGKDSTEFTLILSAHGIPESVVKRGDAYQKECEENFEIIKNKLQEQGIIFKDIFLSYQSKVGPMKWIGPDTDQIIQKCKKSKIIIYPISFTIDNSETKYELSIQYKQLAQEIGIKDYIVCPCLNDSDLFAKMILQYAQPNRKD</sequence>
<keyword evidence="4 7" id="KW-0456">Lyase</keyword>
<organism evidence="10 11">
    <name type="scientific">Helicobacter cappadocius</name>
    <dbReference type="NCBI Taxonomy" id="3063998"/>
    <lineage>
        <taxon>Bacteria</taxon>
        <taxon>Pseudomonadati</taxon>
        <taxon>Campylobacterota</taxon>
        <taxon>Epsilonproteobacteria</taxon>
        <taxon>Campylobacterales</taxon>
        <taxon>Helicobacteraceae</taxon>
        <taxon>Helicobacter</taxon>
    </lineage>
</organism>
<keyword evidence="5 7" id="KW-0627">Porphyrin biosynthesis</keyword>
<feature type="binding site" evidence="7">
    <location>
        <position position="189"/>
    </location>
    <ligand>
        <name>Fe(2+)</name>
        <dbReference type="ChEBI" id="CHEBI:29033"/>
    </ligand>
</feature>
<evidence type="ECO:0000256" key="2">
    <source>
        <dbReference type="ARBA" id="ARBA00023004"/>
    </source>
</evidence>
<keyword evidence="3 7" id="KW-0350">Heme biosynthesis</keyword>
<comment type="subcellular location">
    <subcellularLocation>
        <location evidence="7 8">Cytoplasm</location>
    </subcellularLocation>
</comment>
<dbReference type="CDD" id="cd00419">
    <property type="entry name" value="Ferrochelatase_C"/>
    <property type="match status" value="1"/>
</dbReference>
<dbReference type="PANTHER" id="PTHR11108:SF1">
    <property type="entry name" value="FERROCHELATASE, MITOCHONDRIAL"/>
    <property type="match status" value="1"/>
</dbReference>
<dbReference type="Pfam" id="PF00762">
    <property type="entry name" value="Ferrochelatase"/>
    <property type="match status" value="1"/>
</dbReference>
<evidence type="ECO:0000313" key="11">
    <source>
        <dbReference type="Proteomes" id="UP001177258"/>
    </source>
</evidence>
<name>A0AA90PS72_9HELI</name>
<feature type="binding site" evidence="7">
    <location>
        <position position="270"/>
    </location>
    <ligand>
        <name>Fe(2+)</name>
        <dbReference type="ChEBI" id="CHEBI:29033"/>
    </ligand>
</feature>
<evidence type="ECO:0000256" key="5">
    <source>
        <dbReference type="ARBA" id="ARBA00023244"/>
    </source>
</evidence>
<dbReference type="EC" id="4.98.1.1" evidence="7 8"/>
<dbReference type="InterPro" id="IPR001015">
    <property type="entry name" value="Ferrochelatase"/>
</dbReference>
<proteinExistence type="inferred from homology"/>
<evidence type="ECO:0000313" key="10">
    <source>
        <dbReference type="EMBL" id="MDP2539172.1"/>
    </source>
</evidence>
<protein>
    <recommendedName>
        <fullName evidence="7 8">Ferrochelatase</fullName>
        <ecNumber evidence="7 8">4.98.1.1</ecNumber>
    </recommendedName>
    <alternativeName>
        <fullName evidence="7">Heme synthase</fullName>
    </alternativeName>
    <alternativeName>
        <fullName evidence="7">Protoheme ferro-lyase</fullName>
    </alternativeName>
</protein>
<dbReference type="NCBIfam" id="TIGR00109">
    <property type="entry name" value="hemH"/>
    <property type="match status" value="1"/>
</dbReference>
<keyword evidence="12" id="KW-1185">Reference proteome</keyword>
<reference evidence="10 12" key="1">
    <citation type="submission" date="2023-07" db="EMBL/GenBank/DDBJ databases">
        <title>Unpublished Manusciprt.</title>
        <authorList>
            <person name="Aydin F."/>
            <person name="Tarhane S."/>
            <person name="Saticioglu I.B."/>
            <person name="Karakaya E."/>
            <person name="Abay S."/>
            <person name="Guran O."/>
            <person name="Bozkurt E."/>
            <person name="Uzum N."/>
            <person name="Olgun K."/>
            <person name="Jablonski D."/>
        </authorList>
    </citation>
    <scope>NUCLEOTIDE SEQUENCE</scope>
    <source>
        <strain evidence="12">faydin-H75</strain>
        <strain evidence="10">Faydin-H76</strain>
    </source>
</reference>
<dbReference type="GO" id="GO:0004325">
    <property type="term" value="F:ferrochelatase activity"/>
    <property type="evidence" value="ECO:0007669"/>
    <property type="project" value="UniProtKB-UniRule"/>
</dbReference>
<dbReference type="EMBL" id="JAUPEV010000006">
    <property type="protein sequence ID" value="MDO7253248.1"/>
    <property type="molecule type" value="Genomic_DNA"/>
</dbReference>
<dbReference type="CDD" id="cd03411">
    <property type="entry name" value="Ferrochelatase_N"/>
    <property type="match status" value="1"/>
</dbReference>
<dbReference type="GO" id="GO:0046872">
    <property type="term" value="F:metal ion binding"/>
    <property type="evidence" value="ECO:0007669"/>
    <property type="project" value="UniProtKB-KW"/>
</dbReference>
<dbReference type="PROSITE" id="PS00534">
    <property type="entry name" value="FERROCHELATASE"/>
    <property type="match status" value="1"/>
</dbReference>
<dbReference type="GO" id="GO:0006783">
    <property type="term" value="P:heme biosynthetic process"/>
    <property type="evidence" value="ECO:0007669"/>
    <property type="project" value="UniProtKB-UniRule"/>
</dbReference>
<dbReference type="AlphaFoldDB" id="A0AA90PS72"/>
<dbReference type="GO" id="GO:0005737">
    <property type="term" value="C:cytoplasm"/>
    <property type="evidence" value="ECO:0007669"/>
    <property type="project" value="UniProtKB-SubCell"/>
</dbReference>
<accession>A0AA90PS72</accession>
<dbReference type="Proteomes" id="UP001177258">
    <property type="component" value="Unassembled WGS sequence"/>
</dbReference>
<dbReference type="RefSeq" id="WP_305517092.1">
    <property type="nucleotide sequence ID" value="NZ_JAUPEV010000006.1"/>
</dbReference>
<dbReference type="Proteomes" id="UP001240777">
    <property type="component" value="Unassembled WGS sequence"/>
</dbReference>
<comment type="pathway">
    <text evidence="7 8">Porphyrin-containing compound metabolism; protoheme biosynthesis; protoheme from protoporphyrin-IX: step 1/1.</text>
</comment>
<dbReference type="EMBL" id="JAUYZK010000006">
    <property type="protein sequence ID" value="MDP2539172.1"/>
    <property type="molecule type" value="Genomic_DNA"/>
</dbReference>
<reference evidence="9" key="2">
    <citation type="submission" date="2023-07" db="EMBL/GenBank/DDBJ databases">
        <authorList>
            <person name="Aydin F."/>
            <person name="Tarhane S."/>
            <person name="Saticioglu I.B."/>
            <person name="Karakaya E."/>
            <person name="Abay S."/>
            <person name="Guran O."/>
            <person name="Bozkurt E."/>
            <person name="Uzum N."/>
            <person name="Olgun K."/>
            <person name="Jablonski D."/>
        </authorList>
    </citation>
    <scope>NUCLEOTIDE SEQUENCE</scope>
    <source>
        <strain evidence="9">Faydin-H75</strain>
    </source>
</reference>
<dbReference type="PANTHER" id="PTHR11108">
    <property type="entry name" value="FERROCHELATASE"/>
    <property type="match status" value="1"/>
</dbReference>
<evidence type="ECO:0000313" key="12">
    <source>
        <dbReference type="Proteomes" id="UP001240777"/>
    </source>
</evidence>